<evidence type="ECO:0000256" key="4">
    <source>
        <dbReference type="ARBA" id="ARBA00022729"/>
    </source>
</evidence>
<feature type="domain" description="Copper acquisition factor BIM1-like" evidence="9">
    <location>
        <begin position="14"/>
        <end position="183"/>
    </location>
</feature>
<comment type="caution">
    <text evidence="10">The sequence shown here is derived from an EMBL/GenBank/DDBJ whole genome shotgun (WGS) entry which is preliminary data.</text>
</comment>
<accession>A0ABR0FHF9</accession>
<keyword evidence="3" id="KW-0336">GPI-anchor</keyword>
<evidence type="ECO:0000313" key="10">
    <source>
        <dbReference type="EMBL" id="KAK4642767.1"/>
    </source>
</evidence>
<organism evidence="10 11">
    <name type="scientific">Podospora bellae-mahoneyi</name>
    <dbReference type="NCBI Taxonomy" id="2093777"/>
    <lineage>
        <taxon>Eukaryota</taxon>
        <taxon>Fungi</taxon>
        <taxon>Dikarya</taxon>
        <taxon>Ascomycota</taxon>
        <taxon>Pezizomycotina</taxon>
        <taxon>Sordariomycetes</taxon>
        <taxon>Sordariomycetidae</taxon>
        <taxon>Sordariales</taxon>
        <taxon>Podosporaceae</taxon>
        <taxon>Podospora</taxon>
    </lineage>
</organism>
<dbReference type="RefSeq" id="XP_062731743.1">
    <property type="nucleotide sequence ID" value="XM_062878332.1"/>
</dbReference>
<evidence type="ECO:0000256" key="6">
    <source>
        <dbReference type="ARBA" id="ARBA00023180"/>
    </source>
</evidence>
<protein>
    <recommendedName>
        <fullName evidence="9">Copper acquisition factor BIM1-like domain-containing protein</fullName>
    </recommendedName>
</protein>
<evidence type="ECO:0000256" key="2">
    <source>
        <dbReference type="ARBA" id="ARBA00022475"/>
    </source>
</evidence>
<evidence type="ECO:0000313" key="11">
    <source>
        <dbReference type="Proteomes" id="UP001322138"/>
    </source>
</evidence>
<keyword evidence="7" id="KW-0449">Lipoprotein</keyword>
<dbReference type="CDD" id="cd21176">
    <property type="entry name" value="LPMO_auxiliary-like"/>
    <property type="match status" value="1"/>
</dbReference>
<dbReference type="Pfam" id="PF20238">
    <property type="entry name" value="BIM1-like_dom"/>
    <property type="match status" value="1"/>
</dbReference>
<evidence type="ECO:0000256" key="5">
    <source>
        <dbReference type="ARBA" id="ARBA00023136"/>
    </source>
</evidence>
<feature type="signal peptide" evidence="8">
    <location>
        <begin position="1"/>
        <end position="15"/>
    </location>
</feature>
<name>A0ABR0FHF9_9PEZI</name>
<evidence type="ECO:0000256" key="3">
    <source>
        <dbReference type="ARBA" id="ARBA00022622"/>
    </source>
</evidence>
<dbReference type="PANTHER" id="PTHR34992">
    <property type="entry name" value="HYPHAL ANASTAMOSIS-7 PROTEIN"/>
    <property type="match status" value="1"/>
</dbReference>
<dbReference type="GeneID" id="87897814"/>
<keyword evidence="4 8" id="KW-0732">Signal</keyword>
<reference evidence="10 11" key="1">
    <citation type="journal article" date="2023" name="bioRxiv">
        <title>High-quality genome assemblies of four members of thePodospora anserinaspecies complex.</title>
        <authorList>
            <person name="Ament-Velasquez S.L."/>
            <person name="Vogan A.A."/>
            <person name="Wallerman O."/>
            <person name="Hartmann F."/>
            <person name="Gautier V."/>
            <person name="Silar P."/>
            <person name="Giraud T."/>
            <person name="Johannesson H."/>
        </authorList>
    </citation>
    <scope>NUCLEOTIDE SEQUENCE [LARGE SCALE GENOMIC DNA]</scope>
    <source>
        <strain evidence="10 11">CBS 112042</strain>
    </source>
</reference>
<dbReference type="EMBL" id="JAFFGZ010000006">
    <property type="protein sequence ID" value="KAK4642767.1"/>
    <property type="molecule type" value="Genomic_DNA"/>
</dbReference>
<keyword evidence="6" id="KW-0325">Glycoprotein</keyword>
<evidence type="ECO:0000256" key="1">
    <source>
        <dbReference type="ARBA" id="ARBA00004609"/>
    </source>
</evidence>
<dbReference type="PANTHER" id="PTHR34992:SF10">
    <property type="entry name" value="COPPER ACQUISITION FACTOR BIM1-LIKE DOMAIN-CONTAINING PROTEIN"/>
    <property type="match status" value="1"/>
</dbReference>
<keyword evidence="5" id="KW-0472">Membrane</keyword>
<keyword evidence="11" id="KW-1185">Reference proteome</keyword>
<proteinExistence type="predicted"/>
<gene>
    <name evidence="10" type="ORF">QC761_400500</name>
</gene>
<feature type="chain" id="PRO_5047206583" description="Copper acquisition factor BIM1-like domain-containing protein" evidence="8">
    <location>
        <begin position="16"/>
        <end position="257"/>
    </location>
</feature>
<dbReference type="Proteomes" id="UP001322138">
    <property type="component" value="Unassembled WGS sequence"/>
</dbReference>
<sequence>MLFILTTVLAHVAQAHVVVTYPGWRANNLVTNATFPFGMQWMYPCDTGQKGGGVSPTTNRTYWPISGGAVALQPGWFQGHETALIYINLGIGEKPDNYSFPLTKFYINGPTNNPYPGTVCIPKLDVPGTVWSTKIKSGDRASVQVVEASSHGAGQFSCSDIIFTDDPALVPQVNETNCFNSTEIKVSSVYLPGTPPNESCSTPSVGESGRGNLFAGVDTPAAAETSVATGGAEGARVPVMIINLVVMVAGARYIGGF</sequence>
<evidence type="ECO:0000256" key="7">
    <source>
        <dbReference type="ARBA" id="ARBA00023288"/>
    </source>
</evidence>
<dbReference type="InterPro" id="IPR046530">
    <property type="entry name" value="BIM1-like_dom"/>
</dbReference>
<dbReference type="InterPro" id="IPR046936">
    <property type="entry name" value="BIM1-like"/>
</dbReference>
<evidence type="ECO:0000259" key="9">
    <source>
        <dbReference type="Pfam" id="PF20238"/>
    </source>
</evidence>
<evidence type="ECO:0000256" key="8">
    <source>
        <dbReference type="SAM" id="SignalP"/>
    </source>
</evidence>
<comment type="subcellular location">
    <subcellularLocation>
        <location evidence="1">Cell membrane</location>
        <topology evidence="1">Lipid-anchor</topology>
        <topology evidence="1">GPI-anchor</topology>
    </subcellularLocation>
</comment>
<keyword evidence="2" id="KW-1003">Cell membrane</keyword>